<reference evidence="2 3" key="1">
    <citation type="journal article" date="2019" name="Nat. Microbiol.">
        <title>Mediterranean grassland soil C-N compound turnover is dependent on rainfall and depth, and is mediated by genomically divergent microorganisms.</title>
        <authorList>
            <person name="Diamond S."/>
            <person name="Andeer P.F."/>
            <person name="Li Z."/>
            <person name="Crits-Christoph A."/>
            <person name="Burstein D."/>
            <person name="Anantharaman K."/>
            <person name="Lane K.R."/>
            <person name="Thomas B.C."/>
            <person name="Pan C."/>
            <person name="Northen T.R."/>
            <person name="Banfield J.F."/>
        </authorList>
    </citation>
    <scope>NUCLEOTIDE SEQUENCE [LARGE SCALE GENOMIC DNA]</scope>
    <source>
        <strain evidence="2">NP_6</strain>
    </source>
</reference>
<name>A0A537JFK7_9BACT</name>
<sequence length="119" mass="12663">MLVRLTGLILIVLGLAFWTGHALGLIPVHKQIGYLFVLALWAEAAFAAPAAGAPGFVALVFLWGLVVAFLGMTQDRLLIGSAHWIIKLLHLLVALAALGLAERLAARAKESRTPAFSGR</sequence>
<dbReference type="Proteomes" id="UP000318093">
    <property type="component" value="Unassembled WGS sequence"/>
</dbReference>
<evidence type="ECO:0000313" key="3">
    <source>
        <dbReference type="Proteomes" id="UP000318093"/>
    </source>
</evidence>
<keyword evidence="1" id="KW-0472">Membrane</keyword>
<dbReference type="EMBL" id="VBAN01000168">
    <property type="protein sequence ID" value="TMI82323.1"/>
    <property type="molecule type" value="Genomic_DNA"/>
</dbReference>
<feature type="transmembrane region" description="Helical" evidence="1">
    <location>
        <begin position="84"/>
        <end position="101"/>
    </location>
</feature>
<proteinExistence type="predicted"/>
<keyword evidence="1" id="KW-1133">Transmembrane helix</keyword>
<dbReference type="AlphaFoldDB" id="A0A537JFK7"/>
<keyword evidence="1" id="KW-0812">Transmembrane</keyword>
<feature type="transmembrane region" description="Helical" evidence="1">
    <location>
        <begin position="55"/>
        <end position="72"/>
    </location>
</feature>
<evidence type="ECO:0000256" key="1">
    <source>
        <dbReference type="SAM" id="Phobius"/>
    </source>
</evidence>
<protein>
    <submittedName>
        <fullName evidence="2">Uncharacterized protein</fullName>
    </submittedName>
</protein>
<comment type="caution">
    <text evidence="2">The sequence shown here is derived from an EMBL/GenBank/DDBJ whole genome shotgun (WGS) entry which is preliminary data.</text>
</comment>
<organism evidence="2 3">
    <name type="scientific">Candidatus Segetimicrobium genomatis</name>
    <dbReference type="NCBI Taxonomy" id="2569760"/>
    <lineage>
        <taxon>Bacteria</taxon>
        <taxon>Bacillati</taxon>
        <taxon>Candidatus Sysuimicrobiota</taxon>
        <taxon>Candidatus Sysuimicrobiia</taxon>
        <taxon>Candidatus Sysuimicrobiales</taxon>
        <taxon>Candidatus Segetimicrobiaceae</taxon>
        <taxon>Candidatus Segetimicrobium</taxon>
    </lineage>
</organism>
<gene>
    <name evidence="2" type="ORF">E6H03_05710</name>
</gene>
<evidence type="ECO:0000313" key="2">
    <source>
        <dbReference type="EMBL" id="TMI82323.1"/>
    </source>
</evidence>
<accession>A0A537JFK7</accession>